<name>A0ABU4K6Z6_9ACTN</name>
<dbReference type="Proteomes" id="UP001278571">
    <property type="component" value="Unassembled WGS sequence"/>
</dbReference>
<reference evidence="1 2" key="1">
    <citation type="submission" date="2023-10" db="EMBL/GenBank/DDBJ databases">
        <authorList>
            <person name="Wang X.X."/>
        </authorList>
    </citation>
    <scope>NUCLEOTIDE SEQUENCE [LARGE SCALE GENOMIC DNA]</scope>
    <source>
        <strain evidence="1 2">NBRC 12816</strain>
    </source>
</reference>
<keyword evidence="2" id="KW-1185">Reference proteome</keyword>
<proteinExistence type="predicted"/>
<evidence type="ECO:0000313" key="1">
    <source>
        <dbReference type="EMBL" id="MDX2293535.1"/>
    </source>
</evidence>
<sequence>MTDRTDRDRRPDEQALLLVAGLADLMVDTLGTAVGSFRSLLGRSDSADLAQDAAADLRARGRLALDRLAPGGQGTGGLAHMEVLARESLARRAAAVATPDE</sequence>
<comment type="caution">
    <text evidence="1">The sequence shown here is derived from an EMBL/GenBank/DDBJ whole genome shotgun (WGS) entry which is preliminary data.</text>
</comment>
<gene>
    <name evidence="1" type="ORF">R2363_15305</name>
</gene>
<dbReference type="RefSeq" id="WP_319009930.1">
    <property type="nucleotide sequence ID" value="NZ_JAWJZF010000359.1"/>
</dbReference>
<organism evidence="1 2">
    <name type="scientific">Streptomyces roseolus</name>
    <dbReference type="NCBI Taxonomy" id="67358"/>
    <lineage>
        <taxon>Bacteria</taxon>
        <taxon>Bacillati</taxon>
        <taxon>Actinomycetota</taxon>
        <taxon>Actinomycetes</taxon>
        <taxon>Kitasatosporales</taxon>
        <taxon>Streptomycetaceae</taxon>
        <taxon>Streptomyces</taxon>
    </lineage>
</organism>
<evidence type="ECO:0000313" key="2">
    <source>
        <dbReference type="Proteomes" id="UP001278571"/>
    </source>
</evidence>
<dbReference type="EMBL" id="JAWJZF010000359">
    <property type="protein sequence ID" value="MDX2293535.1"/>
    <property type="molecule type" value="Genomic_DNA"/>
</dbReference>
<accession>A0ABU4K6Z6</accession>
<protein>
    <submittedName>
        <fullName evidence="1">Polyprenyl synthetase</fullName>
    </submittedName>
</protein>